<dbReference type="PANTHER" id="PTHR42749">
    <property type="entry name" value="CELL SHAPE-DETERMINING PROTEIN MREB"/>
    <property type="match status" value="1"/>
</dbReference>
<protein>
    <recommendedName>
        <fullName evidence="6">Cell shape-determining protein MreB</fullName>
    </recommendedName>
</protein>
<dbReference type="SUPFAM" id="SSF53067">
    <property type="entry name" value="Actin-like ATPase domain"/>
    <property type="match status" value="2"/>
</dbReference>
<evidence type="ECO:0000256" key="2">
    <source>
        <dbReference type="ARBA" id="ARBA00022741"/>
    </source>
</evidence>
<name>B3EHA0_CHLL2</name>
<dbReference type="HAMAP" id="MF_02207">
    <property type="entry name" value="MreB"/>
    <property type="match status" value="1"/>
</dbReference>
<feature type="binding site" evidence="6">
    <location>
        <begin position="297"/>
        <end position="300"/>
    </location>
    <ligand>
        <name>ATP</name>
        <dbReference type="ChEBI" id="CHEBI:30616"/>
    </ligand>
</feature>
<dbReference type="InterPro" id="IPR056546">
    <property type="entry name" value="MreB_MamK-like"/>
</dbReference>
<comment type="function">
    <text evidence="6">Forms membrane-associated dynamic filaments that are essential for cell shape determination. Acts by regulating cell wall synthesis and cell elongation, and thus cell shape. A feedback loop between cell geometry and MreB localization may maintain elongated cell shape by targeting cell wall growth to regions of negative cell wall curvature.</text>
</comment>
<dbReference type="RefSeq" id="WP_012467129.1">
    <property type="nucleotide sequence ID" value="NC_010803.1"/>
</dbReference>
<dbReference type="InterPro" id="IPR004753">
    <property type="entry name" value="MreB"/>
</dbReference>
<evidence type="ECO:0000256" key="1">
    <source>
        <dbReference type="ARBA" id="ARBA00022490"/>
    </source>
</evidence>
<dbReference type="GO" id="GO:0008360">
    <property type="term" value="P:regulation of cell shape"/>
    <property type="evidence" value="ECO:0007669"/>
    <property type="project" value="UniProtKB-UniRule"/>
</dbReference>
<dbReference type="PRINTS" id="PR01652">
    <property type="entry name" value="SHAPEPROTEIN"/>
</dbReference>
<evidence type="ECO:0000256" key="5">
    <source>
        <dbReference type="ARBA" id="ARBA00023458"/>
    </source>
</evidence>
<evidence type="ECO:0000256" key="3">
    <source>
        <dbReference type="ARBA" id="ARBA00022840"/>
    </source>
</evidence>
<keyword evidence="1 6" id="KW-0963">Cytoplasm</keyword>
<gene>
    <name evidence="6" type="primary">mreB</name>
    <name evidence="7" type="ordered locus">Clim_2238</name>
</gene>
<keyword evidence="3 6" id="KW-0067">ATP-binding</keyword>
<proteinExistence type="inferred from homology"/>
<comment type="subunit">
    <text evidence="6">Forms polymers.</text>
</comment>
<evidence type="ECO:0000313" key="7">
    <source>
        <dbReference type="EMBL" id="ACD91262.1"/>
    </source>
</evidence>
<dbReference type="Gene3D" id="3.30.420.40">
    <property type="match status" value="3"/>
</dbReference>
<dbReference type="EMBL" id="CP001097">
    <property type="protein sequence ID" value="ACD91262.1"/>
    <property type="molecule type" value="Genomic_DNA"/>
</dbReference>
<evidence type="ECO:0000256" key="4">
    <source>
        <dbReference type="ARBA" id="ARBA00022960"/>
    </source>
</evidence>
<keyword evidence="2 6" id="KW-0547">Nucleotide-binding</keyword>
<sequence length="351" mass="37622">MTLFANVLNIETTIDLGLDIGTANTLMCIKDKGVVVNDPTIVAVESDSGKLLAIGHEALNMHQKMHPGIQTIQPVTQGIIADYEVALKLIRELLHTIRPRTLFGIHRLAISIPLGITEVAKRAVFDMAEHLGAKETCLITEPIAAAIGAGINPVESVAKMIVNLGAGSTQIAVISLGGIVSGESLAVSGNQINNAIIRYLRENNNLAISDYAAEQIKLKLATCSGIIETDCRLTVKGFNLRSGFPETQEISSLTIREIITVLLQEIVTAIKKSIEVLADKPDVAVDILEHGLYLTGGGALLTGIDKKIQAETGLTVTIADEPQTTVIKGLCTILENIETYRPVLITNKRQK</sequence>
<comment type="similarity">
    <text evidence="5 6">Belongs to the FtsA/MreB family.</text>
</comment>
<evidence type="ECO:0000256" key="6">
    <source>
        <dbReference type="HAMAP-Rule" id="MF_02207"/>
    </source>
</evidence>
<evidence type="ECO:0000313" key="8">
    <source>
        <dbReference type="Proteomes" id="UP000008841"/>
    </source>
</evidence>
<dbReference type="PANTHER" id="PTHR42749:SF1">
    <property type="entry name" value="CELL SHAPE-DETERMINING PROTEIN MREB"/>
    <property type="match status" value="1"/>
</dbReference>
<reference evidence="7 8" key="1">
    <citation type="submission" date="2008-05" db="EMBL/GenBank/DDBJ databases">
        <title>Complete sequence of Chlorobium limicola DSM 245.</title>
        <authorList>
            <consortium name="US DOE Joint Genome Institute"/>
            <person name="Lucas S."/>
            <person name="Copeland A."/>
            <person name="Lapidus A."/>
            <person name="Glavina del Rio T."/>
            <person name="Dalin E."/>
            <person name="Tice H."/>
            <person name="Bruce D."/>
            <person name="Goodwin L."/>
            <person name="Pitluck S."/>
            <person name="Schmutz J."/>
            <person name="Larimer F."/>
            <person name="Land M."/>
            <person name="Hauser L."/>
            <person name="Kyrpides N."/>
            <person name="Ovchinnikova G."/>
            <person name="Zhao F."/>
            <person name="Li T."/>
            <person name="Liu Z."/>
            <person name="Overmann J."/>
            <person name="Bryant D.A."/>
            <person name="Richardson P."/>
        </authorList>
    </citation>
    <scope>NUCLEOTIDE SEQUENCE [LARGE SCALE GENOMIC DNA]</scope>
    <source>
        <strain evidence="8">DSM 245 / NBRC 103803 / 6330</strain>
    </source>
</reference>
<dbReference type="CDD" id="cd10225">
    <property type="entry name" value="ASKHA_NBD_MreB-like"/>
    <property type="match status" value="1"/>
</dbReference>
<dbReference type="eggNOG" id="COG1077">
    <property type="taxonomic scope" value="Bacteria"/>
</dbReference>
<dbReference type="Pfam" id="PF06723">
    <property type="entry name" value="MreB_Mbl"/>
    <property type="match status" value="1"/>
</dbReference>
<dbReference type="InterPro" id="IPR043129">
    <property type="entry name" value="ATPase_NBD"/>
</dbReference>
<dbReference type="Proteomes" id="UP000008841">
    <property type="component" value="Chromosome"/>
</dbReference>
<dbReference type="GO" id="GO:0000902">
    <property type="term" value="P:cell morphogenesis"/>
    <property type="evidence" value="ECO:0007669"/>
    <property type="project" value="InterPro"/>
</dbReference>
<organism evidence="7 8">
    <name type="scientific">Chlorobium limicola (strain DSM 245 / NBRC 103803 / 6330)</name>
    <dbReference type="NCBI Taxonomy" id="290315"/>
    <lineage>
        <taxon>Bacteria</taxon>
        <taxon>Pseudomonadati</taxon>
        <taxon>Chlorobiota</taxon>
        <taxon>Chlorobiia</taxon>
        <taxon>Chlorobiales</taxon>
        <taxon>Chlorobiaceae</taxon>
        <taxon>Chlorobium/Pelodictyon group</taxon>
        <taxon>Chlorobium</taxon>
    </lineage>
</organism>
<dbReference type="HOGENOM" id="CLU_052037_0_0_10"/>
<dbReference type="OrthoDB" id="9768127at2"/>
<dbReference type="NCBIfam" id="NF010539">
    <property type="entry name" value="PRK13927.1"/>
    <property type="match status" value="1"/>
</dbReference>
<dbReference type="GO" id="GO:0005737">
    <property type="term" value="C:cytoplasm"/>
    <property type="evidence" value="ECO:0007669"/>
    <property type="project" value="UniProtKB-SubCell"/>
</dbReference>
<feature type="binding site" evidence="6">
    <location>
        <begin position="214"/>
        <end position="217"/>
    </location>
    <ligand>
        <name>ATP</name>
        <dbReference type="ChEBI" id="CHEBI:30616"/>
    </ligand>
</feature>
<dbReference type="KEGG" id="cli:Clim_2238"/>
<feature type="binding site" evidence="6">
    <location>
        <begin position="22"/>
        <end position="24"/>
    </location>
    <ligand>
        <name>ATP</name>
        <dbReference type="ChEBI" id="CHEBI:30616"/>
    </ligand>
</feature>
<dbReference type="AlphaFoldDB" id="B3EHA0"/>
<accession>B3EHA0</accession>
<keyword evidence="4 6" id="KW-0133">Cell shape</keyword>
<feature type="binding site" evidence="6">
    <location>
        <begin position="166"/>
        <end position="168"/>
    </location>
    <ligand>
        <name>ATP</name>
        <dbReference type="ChEBI" id="CHEBI:30616"/>
    </ligand>
</feature>
<dbReference type="GO" id="GO:0005524">
    <property type="term" value="F:ATP binding"/>
    <property type="evidence" value="ECO:0007669"/>
    <property type="project" value="UniProtKB-KW"/>
</dbReference>
<comment type="subcellular location">
    <subcellularLocation>
        <location evidence="6">Cytoplasm</location>
    </subcellularLocation>
    <text evidence="6">Membrane-associated.</text>
</comment>
<dbReference type="STRING" id="290315.Clim_2238"/>